<keyword evidence="4 6" id="KW-0472">Membrane</keyword>
<feature type="transmembrane region" description="Helical" evidence="6">
    <location>
        <begin position="12"/>
        <end position="31"/>
    </location>
</feature>
<name>A0A9Q0RCJ8_ANAIG</name>
<evidence type="ECO:0000313" key="8">
    <source>
        <dbReference type="Proteomes" id="UP001149090"/>
    </source>
</evidence>
<evidence type="ECO:0000256" key="6">
    <source>
        <dbReference type="SAM" id="Phobius"/>
    </source>
</evidence>
<comment type="subcellular location">
    <subcellularLocation>
        <location evidence="1">Membrane</location>
        <topology evidence="1">Multi-pass membrane protein</topology>
    </subcellularLocation>
</comment>
<feature type="transmembrane region" description="Helical" evidence="6">
    <location>
        <begin position="188"/>
        <end position="207"/>
    </location>
</feature>
<feature type="compositionally biased region" description="Basic and acidic residues" evidence="5">
    <location>
        <begin position="366"/>
        <end position="398"/>
    </location>
</feature>
<dbReference type="AlphaFoldDB" id="A0A9Q0RCJ8"/>
<feature type="transmembrane region" description="Helical" evidence="6">
    <location>
        <begin position="315"/>
        <end position="333"/>
    </location>
</feature>
<reference evidence="7" key="1">
    <citation type="submission" date="2022-10" db="EMBL/GenBank/DDBJ databases">
        <title>Novel sulphate-reducing endosymbionts in the free-living metamonad Anaeramoeba.</title>
        <authorList>
            <person name="Jerlstrom-Hultqvist J."/>
            <person name="Cepicka I."/>
            <person name="Gallot-Lavallee L."/>
            <person name="Salas-Leiva D."/>
            <person name="Curtis B.A."/>
            <person name="Zahonova K."/>
            <person name="Pipaliya S."/>
            <person name="Dacks J."/>
            <person name="Roger A.J."/>
        </authorList>
    </citation>
    <scope>NUCLEOTIDE SEQUENCE</scope>
    <source>
        <strain evidence="7">BMAN</strain>
    </source>
</reference>
<evidence type="ECO:0000256" key="4">
    <source>
        <dbReference type="ARBA" id="ARBA00023136"/>
    </source>
</evidence>
<dbReference type="PANTHER" id="PTHR13146:SF7">
    <property type="entry name" value="INTEGRAL MEMBRANE PROTEIN DUF6 DOMAIN CONTAINING PROTEIN"/>
    <property type="match status" value="1"/>
</dbReference>
<dbReference type="PANTHER" id="PTHR13146">
    <property type="match status" value="1"/>
</dbReference>
<gene>
    <name evidence="7" type="ORF">M0811_07575</name>
</gene>
<dbReference type="EMBL" id="JAPDFW010000066">
    <property type="protein sequence ID" value="KAJ5075222.1"/>
    <property type="molecule type" value="Genomic_DNA"/>
</dbReference>
<evidence type="ECO:0000256" key="1">
    <source>
        <dbReference type="ARBA" id="ARBA00004141"/>
    </source>
</evidence>
<dbReference type="Proteomes" id="UP001149090">
    <property type="component" value="Unassembled WGS sequence"/>
</dbReference>
<dbReference type="InterPro" id="IPR007271">
    <property type="entry name" value="Nuc_sug_transpt"/>
</dbReference>
<proteinExistence type="predicted"/>
<evidence type="ECO:0000256" key="3">
    <source>
        <dbReference type="ARBA" id="ARBA00022989"/>
    </source>
</evidence>
<dbReference type="SUPFAM" id="SSF103481">
    <property type="entry name" value="Multidrug resistance efflux transporter EmrE"/>
    <property type="match status" value="1"/>
</dbReference>
<feature type="transmembrane region" description="Helical" evidence="6">
    <location>
        <begin position="101"/>
        <end position="124"/>
    </location>
</feature>
<evidence type="ECO:0000256" key="2">
    <source>
        <dbReference type="ARBA" id="ARBA00022692"/>
    </source>
</evidence>
<feature type="transmembrane region" description="Helical" evidence="6">
    <location>
        <begin position="51"/>
        <end position="68"/>
    </location>
</feature>
<feature type="transmembrane region" description="Helical" evidence="6">
    <location>
        <begin position="251"/>
        <end position="274"/>
    </location>
</feature>
<protein>
    <recommendedName>
        <fullName evidence="9">EamA domain-containing protein</fullName>
    </recommendedName>
</protein>
<dbReference type="GO" id="GO:0015165">
    <property type="term" value="F:pyrimidine nucleotide-sugar transmembrane transporter activity"/>
    <property type="evidence" value="ECO:0007669"/>
    <property type="project" value="InterPro"/>
</dbReference>
<dbReference type="OrthoDB" id="29773at2759"/>
<dbReference type="Pfam" id="PF04142">
    <property type="entry name" value="Nuc_sug_transp"/>
    <property type="match status" value="1"/>
</dbReference>
<feature type="region of interest" description="Disordered" evidence="5">
    <location>
        <begin position="354"/>
        <end position="398"/>
    </location>
</feature>
<accession>A0A9Q0RCJ8</accession>
<evidence type="ECO:0000256" key="5">
    <source>
        <dbReference type="SAM" id="MobiDB-lite"/>
    </source>
</evidence>
<feature type="transmembrane region" description="Helical" evidence="6">
    <location>
        <begin position="286"/>
        <end position="303"/>
    </location>
</feature>
<comment type="caution">
    <text evidence="7">The sequence shown here is derived from an EMBL/GenBank/DDBJ whole genome shotgun (WGS) entry which is preliminary data.</text>
</comment>
<organism evidence="7 8">
    <name type="scientific">Anaeramoeba ignava</name>
    <name type="common">Anaerobic marine amoeba</name>
    <dbReference type="NCBI Taxonomy" id="1746090"/>
    <lineage>
        <taxon>Eukaryota</taxon>
        <taxon>Metamonada</taxon>
        <taxon>Anaeramoebidae</taxon>
        <taxon>Anaeramoeba</taxon>
    </lineage>
</organism>
<sequence>MGKRQSTTLFKWLVIIGMLISGIFSVVMNKLMYQTKSKGIHGDKHYFEKPWFQNWAMFVALLFCFFGIRKPKTKESEPILTSDEKEIVESKPPTPLKRISILVMAPATCDLIAGFVSGVALIWLSGSDWQMFRNTVIIFTAFLAVVYRKHKLPKYEWFGVIIVVIGLVLVGVATLKAPEDTSNGSSSVTLRAIGIVLVIISQFVWALQTIFEEQLLHDINASEWAIVGKDGNGVHEDSLDTFVMLYHSGVLIAYTLTYIAAIFAINILGMYITSFSSALFRNILEGIRPFLIWITLLIVYYSSPDSELGEKWTKWSWLELVGFIVTIFGTFVYNKSIKLPFFFYGNEQIKSNNQQKLENSSDDSNDENKLINENKDETDQENKEENDQKEILIQKKEN</sequence>
<keyword evidence="3 6" id="KW-1133">Transmembrane helix</keyword>
<evidence type="ECO:0000313" key="7">
    <source>
        <dbReference type="EMBL" id="KAJ5075222.1"/>
    </source>
</evidence>
<dbReference type="OMA" id="ERADYYF"/>
<dbReference type="GO" id="GO:0000139">
    <property type="term" value="C:Golgi membrane"/>
    <property type="evidence" value="ECO:0007669"/>
    <property type="project" value="InterPro"/>
</dbReference>
<keyword evidence="8" id="KW-1185">Reference proteome</keyword>
<keyword evidence="2 6" id="KW-0812">Transmembrane</keyword>
<dbReference type="InterPro" id="IPR037185">
    <property type="entry name" value="EmrE-like"/>
</dbReference>
<evidence type="ECO:0008006" key="9">
    <source>
        <dbReference type="Google" id="ProtNLM"/>
    </source>
</evidence>
<feature type="transmembrane region" description="Helical" evidence="6">
    <location>
        <begin position="157"/>
        <end position="176"/>
    </location>
</feature>